<organism evidence="1 2">
    <name type="scientific">Scortum barcoo</name>
    <name type="common">barcoo grunter</name>
    <dbReference type="NCBI Taxonomy" id="214431"/>
    <lineage>
        <taxon>Eukaryota</taxon>
        <taxon>Metazoa</taxon>
        <taxon>Chordata</taxon>
        <taxon>Craniata</taxon>
        <taxon>Vertebrata</taxon>
        <taxon>Euteleostomi</taxon>
        <taxon>Actinopterygii</taxon>
        <taxon>Neopterygii</taxon>
        <taxon>Teleostei</taxon>
        <taxon>Neoteleostei</taxon>
        <taxon>Acanthomorphata</taxon>
        <taxon>Eupercaria</taxon>
        <taxon>Centrarchiformes</taxon>
        <taxon>Terapontoidei</taxon>
        <taxon>Terapontidae</taxon>
        <taxon>Scortum</taxon>
    </lineage>
</organism>
<dbReference type="Proteomes" id="UP000831701">
    <property type="component" value="Chromosome 19"/>
</dbReference>
<proteinExistence type="predicted"/>
<evidence type="ECO:0000313" key="1">
    <source>
        <dbReference type="EMBL" id="KAI3357223.1"/>
    </source>
</evidence>
<keyword evidence="2" id="KW-1185">Reference proteome</keyword>
<dbReference type="EMBL" id="CM041549">
    <property type="protein sequence ID" value="KAI3357223.1"/>
    <property type="molecule type" value="Genomic_DNA"/>
</dbReference>
<accession>A0ACB8VPN9</accession>
<protein>
    <submittedName>
        <fullName evidence="1">Uncharacterized protein</fullName>
    </submittedName>
</protein>
<gene>
    <name evidence="1" type="ORF">L3Q82_015680</name>
</gene>
<sequence>MALQKLLRTLPETPYSRPPPLHVSVVALKEQPRVVSWLFDEDSVRPSVTKKNIWAVISDGFSVT</sequence>
<evidence type="ECO:0000313" key="2">
    <source>
        <dbReference type="Proteomes" id="UP000831701"/>
    </source>
</evidence>
<name>A0ACB8VPN9_9TELE</name>
<comment type="caution">
    <text evidence="1">The sequence shown here is derived from an EMBL/GenBank/DDBJ whole genome shotgun (WGS) entry which is preliminary data.</text>
</comment>
<reference evidence="1" key="1">
    <citation type="submission" date="2022-04" db="EMBL/GenBank/DDBJ databases">
        <title>Jade perch genome.</title>
        <authorList>
            <person name="Chao B."/>
        </authorList>
    </citation>
    <scope>NUCLEOTIDE SEQUENCE</scope>
    <source>
        <strain evidence="1">CB-2022</strain>
    </source>
</reference>